<evidence type="ECO:0000313" key="4">
    <source>
        <dbReference type="EnsemblMetazoa" id="XP_030852488"/>
    </source>
</evidence>
<dbReference type="PROSITE" id="PS50158">
    <property type="entry name" value="ZF_CCHC"/>
    <property type="match status" value="1"/>
</dbReference>
<protein>
    <recommendedName>
        <fullName evidence="3">CCHC-type domain-containing protein</fullName>
    </recommendedName>
</protein>
<dbReference type="PANTHER" id="PTHR19963:SF30">
    <property type="entry name" value="ENDONUCLEASE_EXONUCLEASE_PHOSPHATASE DOMAIN-CONTAINING PROTEIN"/>
    <property type="match status" value="1"/>
</dbReference>
<dbReference type="InParanoid" id="A0A7M7PJN9"/>
<feature type="region of interest" description="Disordered" evidence="2">
    <location>
        <begin position="234"/>
        <end position="279"/>
    </location>
</feature>
<dbReference type="SMART" id="SM00343">
    <property type="entry name" value="ZnF_C2HC"/>
    <property type="match status" value="1"/>
</dbReference>
<dbReference type="KEGG" id="spu:115928755"/>
<feature type="compositionally biased region" description="Basic and acidic residues" evidence="2">
    <location>
        <begin position="248"/>
        <end position="259"/>
    </location>
</feature>
<dbReference type="EnsemblMetazoa" id="XM_030996628">
    <property type="protein sequence ID" value="XP_030852488"/>
    <property type="gene ID" value="LOC115928755"/>
</dbReference>
<evidence type="ECO:0000313" key="5">
    <source>
        <dbReference type="Proteomes" id="UP000007110"/>
    </source>
</evidence>
<dbReference type="Proteomes" id="UP000007110">
    <property type="component" value="Unassembled WGS sequence"/>
</dbReference>
<keyword evidence="5" id="KW-1185">Reference proteome</keyword>
<reference evidence="4" key="2">
    <citation type="submission" date="2021-01" db="UniProtKB">
        <authorList>
            <consortium name="EnsemblMetazoa"/>
        </authorList>
    </citation>
    <scope>IDENTIFICATION</scope>
</reference>
<accession>A0A7M7PJN9</accession>
<dbReference type="Gene3D" id="4.10.60.10">
    <property type="entry name" value="Zinc finger, CCHC-type"/>
    <property type="match status" value="1"/>
</dbReference>
<reference evidence="5" key="1">
    <citation type="submission" date="2015-02" db="EMBL/GenBank/DDBJ databases">
        <title>Genome sequencing for Strongylocentrotus purpuratus.</title>
        <authorList>
            <person name="Murali S."/>
            <person name="Liu Y."/>
            <person name="Vee V."/>
            <person name="English A."/>
            <person name="Wang M."/>
            <person name="Skinner E."/>
            <person name="Han Y."/>
            <person name="Muzny D.M."/>
            <person name="Worley K.C."/>
            <person name="Gibbs R.A."/>
        </authorList>
    </citation>
    <scope>NUCLEOTIDE SEQUENCE</scope>
</reference>
<dbReference type="OrthoDB" id="6091153at2759"/>
<keyword evidence="1" id="KW-0479">Metal-binding</keyword>
<dbReference type="SUPFAM" id="SSF57756">
    <property type="entry name" value="Retrovirus zinc finger-like domains"/>
    <property type="match status" value="1"/>
</dbReference>
<proteinExistence type="predicted"/>
<sequence length="279" mass="32315">MSRISRPSIVPDKFDGKNPWIDYIQHFRACKLANGWNDEEAKIFLAASLRGAAIKVMGSQRQLSRITYQELVHLLEKRFGPGQMAENYLLELRSRRQGPQETLQELGQAVRELSELAYPELPEEARDRLARTHFAEAIEEQEIREGIFRSQPTTMDEAIQAAMTTDNFFRLEDQRSGRSRIHRKLARSTEEQQSPLTEIWKELKEMKLKLEERDNKVETWKNQSRGEVRNCYNCGEKGHLARNCPQEKGQDPSGNEHEPTLQPEGRPQENKGKTGKDEQ</sequence>
<organism evidence="4 5">
    <name type="scientific">Strongylocentrotus purpuratus</name>
    <name type="common">Purple sea urchin</name>
    <dbReference type="NCBI Taxonomy" id="7668"/>
    <lineage>
        <taxon>Eukaryota</taxon>
        <taxon>Metazoa</taxon>
        <taxon>Echinodermata</taxon>
        <taxon>Eleutherozoa</taxon>
        <taxon>Echinozoa</taxon>
        <taxon>Echinoidea</taxon>
        <taxon>Euechinoidea</taxon>
        <taxon>Echinacea</taxon>
        <taxon>Camarodonta</taxon>
        <taxon>Echinidea</taxon>
        <taxon>Strongylocentrotidae</taxon>
        <taxon>Strongylocentrotus</taxon>
    </lineage>
</organism>
<evidence type="ECO:0000259" key="3">
    <source>
        <dbReference type="PROSITE" id="PS50158"/>
    </source>
</evidence>
<dbReference type="PANTHER" id="PTHR19963">
    <property type="entry name" value="CCHC-TYPE DOMAIN-CONTAINING PROTEIN"/>
    <property type="match status" value="1"/>
</dbReference>
<dbReference type="InterPro" id="IPR036875">
    <property type="entry name" value="Znf_CCHC_sf"/>
</dbReference>
<feature type="domain" description="CCHC-type" evidence="3">
    <location>
        <begin position="231"/>
        <end position="246"/>
    </location>
</feature>
<evidence type="ECO:0000256" key="2">
    <source>
        <dbReference type="SAM" id="MobiDB-lite"/>
    </source>
</evidence>
<evidence type="ECO:0000256" key="1">
    <source>
        <dbReference type="PROSITE-ProRule" id="PRU00047"/>
    </source>
</evidence>
<dbReference type="GO" id="GO:0003676">
    <property type="term" value="F:nucleic acid binding"/>
    <property type="evidence" value="ECO:0007669"/>
    <property type="project" value="InterPro"/>
</dbReference>
<keyword evidence="1" id="KW-0863">Zinc-finger</keyword>
<dbReference type="GO" id="GO:0008270">
    <property type="term" value="F:zinc ion binding"/>
    <property type="evidence" value="ECO:0007669"/>
    <property type="project" value="UniProtKB-KW"/>
</dbReference>
<feature type="compositionally biased region" description="Basic and acidic residues" evidence="2">
    <location>
        <begin position="266"/>
        <end position="279"/>
    </location>
</feature>
<dbReference type="InterPro" id="IPR001878">
    <property type="entry name" value="Znf_CCHC"/>
</dbReference>
<keyword evidence="1" id="KW-0862">Zinc</keyword>
<dbReference type="OMA" id="RACKLAN"/>
<dbReference type="AlphaFoldDB" id="A0A7M7PJN9"/>
<dbReference type="Pfam" id="PF00098">
    <property type="entry name" value="zf-CCHC"/>
    <property type="match status" value="1"/>
</dbReference>
<dbReference type="GeneID" id="115928755"/>
<dbReference type="RefSeq" id="XP_030852488.1">
    <property type="nucleotide sequence ID" value="XM_030996628.1"/>
</dbReference>
<name>A0A7M7PJN9_STRPU</name>